<dbReference type="AlphaFoldDB" id="A0A5D0NLI1"/>
<comment type="caution">
    <text evidence="4">The sequence shown here is derived from an EMBL/GenBank/DDBJ whole genome shotgun (WGS) entry which is preliminary data.</text>
</comment>
<dbReference type="PANTHER" id="PTHR12526:SF636">
    <property type="entry name" value="BLL3647 PROTEIN"/>
    <property type="match status" value="1"/>
</dbReference>
<protein>
    <submittedName>
        <fullName evidence="4">DUF3492 domain-containing protein</fullName>
    </submittedName>
</protein>
<dbReference type="NCBIfam" id="NF038011">
    <property type="entry name" value="PelF"/>
    <property type="match status" value="1"/>
</dbReference>
<keyword evidence="1" id="KW-0808">Transferase</keyword>
<dbReference type="EMBL" id="VSFG01000003">
    <property type="protein sequence ID" value="TYB45360.1"/>
    <property type="molecule type" value="Genomic_DNA"/>
</dbReference>
<sequence>MTLEITLVTEGTYPHNFGGVSVWCDQLVRGMPEHRFTVLALTTTGAEPTVWDLPGHVTVEPVAMWGPPSGRPPSGGEARRFERLFRSFLYTVLSPSGRMADVFPHILRGLFDFGRTNDLGAALRTEGPVRWLMDAWNDQRARFDEVGVRPTVHDALTTIDLLEHMLRPLHEPPPRGDVVHAVSNGIPVLPCLAAKWTYGTPFCLTEHGIYLRERYIGMRRAQYPYPVKSVLLGFMRLLCVAGYKAADLLTPCNLYNQRWEVRCGADPEIMETVYNGVDPARFPAAGAEPAVPTLSWAGRVDPIKDLETLIRAFAMVREKVPDAKLRLFGGTPAGGERYKTRCEDLARDLGVLEHTTFEGRVDDIKDAYAAGTVVVLSSISEGFPYTLIEAMTCGRVTVATDVGGVTEAVADTGLVVPPRQPRQMADACLRLLGDEVSRRRLGRAARERALELFTVDRAVDAFRAIYDELVAADGTARRAPAEAEARLA</sequence>
<dbReference type="InterPro" id="IPR047691">
    <property type="entry name" value="PelF-like"/>
</dbReference>
<keyword evidence="5" id="KW-1185">Reference proteome</keyword>
<accession>A0A5D0NLI1</accession>
<gene>
    <name evidence="4" type="ORF">FXF69_18095</name>
</gene>
<proteinExistence type="predicted"/>
<evidence type="ECO:0000256" key="1">
    <source>
        <dbReference type="ARBA" id="ARBA00022679"/>
    </source>
</evidence>
<evidence type="ECO:0000313" key="4">
    <source>
        <dbReference type="EMBL" id="TYB45360.1"/>
    </source>
</evidence>
<evidence type="ECO:0000313" key="5">
    <source>
        <dbReference type="Proteomes" id="UP000323380"/>
    </source>
</evidence>
<evidence type="ECO:0000259" key="3">
    <source>
        <dbReference type="Pfam" id="PF11997"/>
    </source>
</evidence>
<dbReference type="SUPFAM" id="SSF53756">
    <property type="entry name" value="UDP-Glycosyltransferase/glycogen phosphorylase"/>
    <property type="match status" value="1"/>
</dbReference>
<dbReference type="GO" id="GO:0016757">
    <property type="term" value="F:glycosyltransferase activity"/>
    <property type="evidence" value="ECO:0007669"/>
    <property type="project" value="TreeGrafter"/>
</dbReference>
<feature type="domain" description="DUF3492" evidence="3">
    <location>
        <begin position="4"/>
        <end position="268"/>
    </location>
</feature>
<evidence type="ECO:0000259" key="2">
    <source>
        <dbReference type="Pfam" id="PF00534"/>
    </source>
</evidence>
<dbReference type="InterPro" id="IPR001296">
    <property type="entry name" value="Glyco_trans_1"/>
</dbReference>
<dbReference type="STRING" id="1220554.GCA_001552135_05310"/>
<dbReference type="InterPro" id="IPR022622">
    <property type="entry name" value="DUF3492"/>
</dbReference>
<name>A0A5D0NLI1_9ACTN</name>
<dbReference type="Pfam" id="PF00534">
    <property type="entry name" value="Glycos_transf_1"/>
    <property type="match status" value="1"/>
</dbReference>
<dbReference type="Gene3D" id="3.40.50.2000">
    <property type="entry name" value="Glycogen Phosphorylase B"/>
    <property type="match status" value="2"/>
</dbReference>
<dbReference type="Proteomes" id="UP000323380">
    <property type="component" value="Unassembled WGS sequence"/>
</dbReference>
<organism evidence="4 5">
    <name type="scientific">Actinomadura chibensis</name>
    <dbReference type="NCBI Taxonomy" id="392828"/>
    <lineage>
        <taxon>Bacteria</taxon>
        <taxon>Bacillati</taxon>
        <taxon>Actinomycetota</taxon>
        <taxon>Actinomycetes</taxon>
        <taxon>Streptosporangiales</taxon>
        <taxon>Thermomonosporaceae</taxon>
        <taxon>Actinomadura</taxon>
    </lineage>
</organism>
<dbReference type="Pfam" id="PF11997">
    <property type="entry name" value="DUF3492"/>
    <property type="match status" value="1"/>
</dbReference>
<feature type="domain" description="Glycosyl transferase family 1" evidence="2">
    <location>
        <begin position="297"/>
        <end position="448"/>
    </location>
</feature>
<dbReference type="PANTHER" id="PTHR12526">
    <property type="entry name" value="GLYCOSYLTRANSFERASE"/>
    <property type="match status" value="1"/>
</dbReference>
<reference evidence="4 5" key="1">
    <citation type="submission" date="2019-08" db="EMBL/GenBank/DDBJ databases">
        <title>Actinomadura sp. nov. CYP1-5 isolated from mountain soil.</title>
        <authorList>
            <person name="Songsumanus A."/>
            <person name="Kuncharoen N."/>
            <person name="Kudo T."/>
            <person name="Yuki M."/>
            <person name="Igarashi Y."/>
            <person name="Tanasupawat S."/>
        </authorList>
    </citation>
    <scope>NUCLEOTIDE SEQUENCE [LARGE SCALE GENOMIC DNA]</scope>
    <source>
        <strain evidence="4 5">JCM 14158</strain>
    </source>
</reference>